<proteinExistence type="inferred from homology"/>
<keyword evidence="4 8" id="KW-0808">Transferase</keyword>
<dbReference type="NCBIfam" id="TIGR01979">
    <property type="entry name" value="sufS"/>
    <property type="match status" value="1"/>
</dbReference>
<organism evidence="10 11">
    <name type="scientific">Caproicibacterium argilliputei</name>
    <dbReference type="NCBI Taxonomy" id="3030016"/>
    <lineage>
        <taxon>Bacteria</taxon>
        <taxon>Bacillati</taxon>
        <taxon>Bacillota</taxon>
        <taxon>Clostridia</taxon>
        <taxon>Eubacteriales</taxon>
        <taxon>Oscillospiraceae</taxon>
        <taxon>Caproicibacterium</taxon>
    </lineage>
</organism>
<dbReference type="PANTHER" id="PTHR43586:SF8">
    <property type="entry name" value="CYSTEINE DESULFURASE 1, CHLOROPLASTIC"/>
    <property type="match status" value="1"/>
</dbReference>
<dbReference type="InterPro" id="IPR015424">
    <property type="entry name" value="PyrdxlP-dep_Trfase"/>
</dbReference>
<dbReference type="Proteomes" id="UP001300604">
    <property type="component" value="Chromosome"/>
</dbReference>
<evidence type="ECO:0000313" key="11">
    <source>
        <dbReference type="Proteomes" id="UP001300604"/>
    </source>
</evidence>
<feature type="domain" description="Aminotransferase class V" evidence="9">
    <location>
        <begin position="22"/>
        <end position="391"/>
    </location>
</feature>
<dbReference type="CDD" id="cd06453">
    <property type="entry name" value="SufS_like"/>
    <property type="match status" value="1"/>
</dbReference>
<keyword evidence="11" id="KW-1185">Reference proteome</keyword>
<dbReference type="InterPro" id="IPR010970">
    <property type="entry name" value="Cys_dSase_SufS"/>
</dbReference>
<dbReference type="SUPFAM" id="SSF53383">
    <property type="entry name" value="PLP-dependent transferases"/>
    <property type="match status" value="1"/>
</dbReference>
<accession>A0AA97D8S2</accession>
<reference evidence="10" key="2">
    <citation type="submission" date="2024-06" db="EMBL/GenBank/DDBJ databases">
        <title>Caproicibacterium argilliputei sp. nov, a novel caproic acid producing anaerobic bacterium isolated from pit mud.</title>
        <authorList>
            <person name="Xia S."/>
        </authorList>
    </citation>
    <scope>NUCLEOTIDE SEQUENCE</scope>
    <source>
        <strain evidence="10">ZCY20-5</strain>
    </source>
</reference>
<dbReference type="GO" id="GO:0006534">
    <property type="term" value="P:cysteine metabolic process"/>
    <property type="evidence" value="ECO:0007669"/>
    <property type="project" value="UniProtKB-UniRule"/>
</dbReference>
<comment type="cofactor">
    <cofactor evidence="1 7">
        <name>pyridoxal 5'-phosphate</name>
        <dbReference type="ChEBI" id="CHEBI:597326"/>
    </cofactor>
</comment>
<dbReference type="EC" id="2.8.1.7" evidence="3 8"/>
<evidence type="ECO:0000256" key="5">
    <source>
        <dbReference type="ARBA" id="ARBA00022898"/>
    </source>
</evidence>
<comment type="function">
    <text evidence="8">Catalyzes the removal of elemental sulfur and selenium atoms from L-cysteine, L-cystine, L-selenocysteine, and L-selenocystine to produce L-alanine.</text>
</comment>
<evidence type="ECO:0000256" key="1">
    <source>
        <dbReference type="ARBA" id="ARBA00001933"/>
    </source>
</evidence>
<dbReference type="GO" id="GO:0031071">
    <property type="term" value="F:cysteine desulfurase activity"/>
    <property type="evidence" value="ECO:0007669"/>
    <property type="project" value="UniProtKB-UniRule"/>
</dbReference>
<evidence type="ECO:0000256" key="8">
    <source>
        <dbReference type="RuleBase" id="RU004506"/>
    </source>
</evidence>
<dbReference type="GO" id="GO:0030170">
    <property type="term" value="F:pyridoxal phosphate binding"/>
    <property type="evidence" value="ECO:0007669"/>
    <property type="project" value="UniProtKB-UniRule"/>
</dbReference>
<comment type="catalytic activity">
    <reaction evidence="6 8">
        <text>(sulfur carrier)-H + L-cysteine = (sulfur carrier)-SH + L-alanine</text>
        <dbReference type="Rhea" id="RHEA:43892"/>
        <dbReference type="Rhea" id="RHEA-COMP:14737"/>
        <dbReference type="Rhea" id="RHEA-COMP:14739"/>
        <dbReference type="ChEBI" id="CHEBI:29917"/>
        <dbReference type="ChEBI" id="CHEBI:35235"/>
        <dbReference type="ChEBI" id="CHEBI:57972"/>
        <dbReference type="ChEBI" id="CHEBI:64428"/>
        <dbReference type="EC" id="2.8.1.7"/>
    </reaction>
</comment>
<evidence type="ECO:0000256" key="7">
    <source>
        <dbReference type="RuleBase" id="RU004504"/>
    </source>
</evidence>
<dbReference type="PROSITE" id="PS00595">
    <property type="entry name" value="AA_TRANSFER_CLASS_5"/>
    <property type="match status" value="1"/>
</dbReference>
<name>A0AA97D8S2_9FIRM</name>
<dbReference type="Gene3D" id="3.90.1150.10">
    <property type="entry name" value="Aspartate Aminotransferase, domain 1"/>
    <property type="match status" value="1"/>
</dbReference>
<reference evidence="10" key="1">
    <citation type="submission" date="2023-09" db="EMBL/GenBank/DDBJ databases">
        <authorList>
            <person name="Zeng C."/>
        </authorList>
    </citation>
    <scope>NUCLEOTIDE SEQUENCE</scope>
    <source>
        <strain evidence="10">ZCY20-5</strain>
    </source>
</reference>
<evidence type="ECO:0000259" key="9">
    <source>
        <dbReference type="Pfam" id="PF00266"/>
    </source>
</evidence>
<evidence type="ECO:0000256" key="4">
    <source>
        <dbReference type="ARBA" id="ARBA00022679"/>
    </source>
</evidence>
<gene>
    <name evidence="10" type="ORF">PXC00_01875</name>
</gene>
<dbReference type="InterPro" id="IPR015421">
    <property type="entry name" value="PyrdxlP-dep_Trfase_major"/>
</dbReference>
<sequence length="406" mass="44455">MTDEIVKQFPLLQRQQDGKRLVYLDSAATTQRPQTVLDAVRDFYEQNNANPHRGVYALGERATAAYEDARTEVASFLNAPREEVIFTRNATETLNLIAYSWGLQNLKAGDKVAVTILEHHSNLIPWQQVCRATGAQLIFLYTGPDGLLSDREIEQKITKEVKLVAFTHVSNVLGMVTPVEKITARAHEVGALCVLDCAQSAPHLRLDVAKLGVDFLAFSGHKLYAPLGIGVLWGRKELLEAMPPFLTGGDMIESVREQDATWAPLPEKFEAGTQNAGGAVGLAAAIRWMQGIGFDTIARREQVVYRYAWQALSHVPHVKLYGTPSGEHAGAIAFNVEGAHPHDVASILDADAVCVRAGHHCAQPLLHHLGMTACCRASFAVYNTCADVDALVESLQKVRKWLGYGA</sequence>
<dbReference type="InterPro" id="IPR020578">
    <property type="entry name" value="Aminotrans_V_PyrdxlP_BS"/>
</dbReference>
<dbReference type="KEGG" id="carl:PXC00_01875"/>
<comment type="similarity">
    <text evidence="2 8">Belongs to the class-V pyridoxal-phosphate-dependent aminotransferase family. Csd subfamily.</text>
</comment>
<keyword evidence="5 8" id="KW-0663">Pyridoxal phosphate</keyword>
<dbReference type="InterPro" id="IPR000192">
    <property type="entry name" value="Aminotrans_V_dom"/>
</dbReference>
<dbReference type="InterPro" id="IPR015422">
    <property type="entry name" value="PyrdxlP-dep_Trfase_small"/>
</dbReference>
<dbReference type="Gene3D" id="3.40.640.10">
    <property type="entry name" value="Type I PLP-dependent aspartate aminotransferase-like (Major domain)"/>
    <property type="match status" value="1"/>
</dbReference>
<evidence type="ECO:0000256" key="3">
    <source>
        <dbReference type="ARBA" id="ARBA00012239"/>
    </source>
</evidence>
<dbReference type="RefSeq" id="WP_275844496.1">
    <property type="nucleotide sequence ID" value="NZ_CP135996.1"/>
</dbReference>
<protein>
    <recommendedName>
        <fullName evidence="3 8">Cysteine desulfurase</fullName>
        <ecNumber evidence="3 8">2.8.1.7</ecNumber>
    </recommendedName>
</protein>
<evidence type="ECO:0000256" key="6">
    <source>
        <dbReference type="ARBA" id="ARBA00050776"/>
    </source>
</evidence>
<dbReference type="PANTHER" id="PTHR43586">
    <property type="entry name" value="CYSTEINE DESULFURASE"/>
    <property type="match status" value="1"/>
</dbReference>
<dbReference type="EMBL" id="CP135996">
    <property type="protein sequence ID" value="WOC32645.1"/>
    <property type="molecule type" value="Genomic_DNA"/>
</dbReference>
<evidence type="ECO:0000256" key="2">
    <source>
        <dbReference type="ARBA" id="ARBA00010447"/>
    </source>
</evidence>
<evidence type="ECO:0000313" key="10">
    <source>
        <dbReference type="EMBL" id="WOC32645.1"/>
    </source>
</evidence>
<dbReference type="Pfam" id="PF00266">
    <property type="entry name" value="Aminotran_5"/>
    <property type="match status" value="1"/>
</dbReference>
<dbReference type="AlphaFoldDB" id="A0AA97D8S2"/>